<evidence type="ECO:0000256" key="1">
    <source>
        <dbReference type="ARBA" id="ARBA00000441"/>
    </source>
</evidence>
<evidence type="ECO:0000313" key="13">
    <source>
        <dbReference type="Proteomes" id="UP001608902"/>
    </source>
</evidence>
<comment type="caution">
    <text evidence="12">The sequence shown here is derived from an EMBL/GenBank/DDBJ whole genome shotgun (WGS) entry which is preliminary data.</text>
</comment>
<evidence type="ECO:0000256" key="8">
    <source>
        <dbReference type="ARBA" id="ARBA00023270"/>
    </source>
</evidence>
<keyword evidence="8" id="KW-0704">Schiff base</keyword>
<evidence type="ECO:0000313" key="12">
    <source>
        <dbReference type="EMBL" id="MFH4976738.1"/>
    </source>
</evidence>
<comment type="similarity">
    <text evidence="3 9">Belongs to the class I fructose-bisphosphate aldolase family.</text>
</comment>
<keyword evidence="11" id="KW-0812">Transmembrane</keyword>
<dbReference type="AlphaFoldDB" id="A0ABD6EIE9"/>
<dbReference type="EMBL" id="JBGFUD010001773">
    <property type="protein sequence ID" value="MFH4976738.1"/>
    <property type="molecule type" value="Genomic_DNA"/>
</dbReference>
<dbReference type="GO" id="GO:0004332">
    <property type="term" value="F:fructose-bisphosphate aldolase activity"/>
    <property type="evidence" value="ECO:0007669"/>
    <property type="project" value="UniProtKB-EC"/>
</dbReference>
<protein>
    <recommendedName>
        <fullName evidence="5 9">Fructose-bisphosphate aldolase</fullName>
        <ecNumber evidence="4 9">4.1.2.13</ecNumber>
    </recommendedName>
</protein>
<dbReference type="Pfam" id="PF00274">
    <property type="entry name" value="Glycolytic"/>
    <property type="match status" value="1"/>
</dbReference>
<comment type="catalytic activity">
    <reaction evidence="1 9">
        <text>beta-D-fructose 1,6-bisphosphate = D-glyceraldehyde 3-phosphate + dihydroxyacetone phosphate</text>
        <dbReference type="Rhea" id="RHEA:14729"/>
        <dbReference type="ChEBI" id="CHEBI:32966"/>
        <dbReference type="ChEBI" id="CHEBI:57642"/>
        <dbReference type="ChEBI" id="CHEBI:59776"/>
        <dbReference type="EC" id="4.1.2.13"/>
    </reaction>
</comment>
<name>A0ABD6EIE9_9BILA</name>
<dbReference type="InterPro" id="IPR013785">
    <property type="entry name" value="Aldolase_TIM"/>
</dbReference>
<keyword evidence="13" id="KW-1185">Reference proteome</keyword>
<organism evidence="12 13">
    <name type="scientific">Gnathostoma spinigerum</name>
    <dbReference type="NCBI Taxonomy" id="75299"/>
    <lineage>
        <taxon>Eukaryota</taxon>
        <taxon>Metazoa</taxon>
        <taxon>Ecdysozoa</taxon>
        <taxon>Nematoda</taxon>
        <taxon>Chromadorea</taxon>
        <taxon>Rhabditida</taxon>
        <taxon>Spirurina</taxon>
        <taxon>Gnathostomatomorpha</taxon>
        <taxon>Gnathostomatoidea</taxon>
        <taxon>Gnathostomatidae</taxon>
        <taxon>Gnathostoma</taxon>
    </lineage>
</organism>
<dbReference type="PROSITE" id="PS00158">
    <property type="entry name" value="ALDOLASE_CLASS_I"/>
    <property type="match status" value="1"/>
</dbReference>
<evidence type="ECO:0000256" key="9">
    <source>
        <dbReference type="RuleBase" id="RU003994"/>
    </source>
</evidence>
<comment type="pathway">
    <text evidence="2 10">Carbohydrate degradation; glycolysis; D-glyceraldehyde 3-phosphate and glycerone phosphate from D-glucose: step 4/4.</text>
</comment>
<dbReference type="SUPFAM" id="SSF51569">
    <property type="entry name" value="Aldolase"/>
    <property type="match status" value="1"/>
</dbReference>
<dbReference type="InterPro" id="IPR000741">
    <property type="entry name" value="FBA_I"/>
</dbReference>
<keyword evidence="11" id="KW-0472">Membrane</keyword>
<gene>
    <name evidence="12" type="ORF">AB6A40_003447</name>
</gene>
<keyword evidence="7 9" id="KW-0456">Lyase</keyword>
<evidence type="ECO:0000256" key="3">
    <source>
        <dbReference type="ARBA" id="ARBA00010387"/>
    </source>
</evidence>
<reference evidence="12 13" key="1">
    <citation type="submission" date="2024-08" db="EMBL/GenBank/DDBJ databases">
        <title>Gnathostoma spinigerum genome.</title>
        <authorList>
            <person name="Gonzalez-Bertolin B."/>
            <person name="Monzon S."/>
            <person name="Zaballos A."/>
            <person name="Jimenez P."/>
            <person name="Dekumyoy P."/>
            <person name="Varona S."/>
            <person name="Cuesta I."/>
            <person name="Sumanam S."/>
            <person name="Adisakwattana P."/>
            <person name="Gasser R.B."/>
            <person name="Hernandez-Gonzalez A."/>
            <person name="Young N.D."/>
            <person name="Perteguer M.J."/>
        </authorList>
    </citation>
    <scope>NUCLEOTIDE SEQUENCE [LARGE SCALE GENOMIC DNA]</scope>
    <source>
        <strain evidence="12">AL3</strain>
        <tissue evidence="12">Liver</tissue>
    </source>
</reference>
<dbReference type="Proteomes" id="UP001608902">
    <property type="component" value="Unassembled WGS sequence"/>
</dbReference>
<evidence type="ECO:0000256" key="10">
    <source>
        <dbReference type="RuleBase" id="RU004257"/>
    </source>
</evidence>
<evidence type="ECO:0000256" key="4">
    <source>
        <dbReference type="ARBA" id="ARBA00013068"/>
    </source>
</evidence>
<dbReference type="Gene3D" id="3.20.20.70">
    <property type="entry name" value="Aldolase class I"/>
    <property type="match status" value="1"/>
</dbReference>
<dbReference type="PANTHER" id="PTHR11627">
    <property type="entry name" value="FRUCTOSE-BISPHOSPHATE ALDOLASE"/>
    <property type="match status" value="1"/>
</dbReference>
<keyword evidence="6 9" id="KW-0324">Glycolysis</keyword>
<sequence length="375" mass="41632">MLNWNTIYRILTEFLFVLAISFAFQWFYNDTTIKYVSYKRLLNSKEERALKRIADQLVGNGKGILAADESIGTIGKRFAEVGLENTEENRRKYRQMLFTTPKLGEHISGIILFEETFYQKNDDGLLFVDIIRNQGILIGIKLDQGLQALGSSSQETITKGLSGLAEKAAEFKKGGCEFAKWRSVYHIGPGHPSAEAVYRNAKSLARFAAICQKAGLVPIIEPEVLSDGDHSIFQAQLVQEKVLSYVYKALNDYNVYLEGTLLKASMVYSGRSSIHKNTPEEIGEATVVTLRRTVPVAVPGIVFLSGGQLEEEATKNLGAINMVAGVKPWKLTFSYGRALQTSALKAWNGTDVIAGQHAFYERAMLNCLVVLGRSK</sequence>
<dbReference type="FunFam" id="3.20.20.70:FF:000140">
    <property type="entry name" value="Fructose-bisphosphate aldolase"/>
    <property type="match status" value="1"/>
</dbReference>
<keyword evidence="11" id="KW-1133">Transmembrane helix</keyword>
<dbReference type="GO" id="GO:0006096">
    <property type="term" value="P:glycolytic process"/>
    <property type="evidence" value="ECO:0007669"/>
    <property type="project" value="UniProtKB-KW"/>
</dbReference>
<evidence type="ECO:0000256" key="7">
    <source>
        <dbReference type="ARBA" id="ARBA00023239"/>
    </source>
</evidence>
<dbReference type="NCBIfam" id="NF033379">
    <property type="entry name" value="FrucBisAld_I"/>
    <property type="match status" value="1"/>
</dbReference>
<evidence type="ECO:0000256" key="11">
    <source>
        <dbReference type="SAM" id="Phobius"/>
    </source>
</evidence>
<accession>A0ABD6EIE9</accession>
<proteinExistence type="inferred from homology"/>
<evidence type="ECO:0000256" key="6">
    <source>
        <dbReference type="ARBA" id="ARBA00023152"/>
    </source>
</evidence>
<dbReference type="EC" id="4.1.2.13" evidence="4 9"/>
<evidence type="ECO:0000256" key="2">
    <source>
        <dbReference type="ARBA" id="ARBA00004714"/>
    </source>
</evidence>
<evidence type="ECO:0000256" key="5">
    <source>
        <dbReference type="ARBA" id="ARBA00013779"/>
    </source>
</evidence>
<feature type="transmembrane region" description="Helical" evidence="11">
    <location>
        <begin position="7"/>
        <end position="28"/>
    </location>
</feature>
<dbReference type="InterPro" id="IPR029768">
    <property type="entry name" value="Aldolase_I_AS"/>
</dbReference>